<feature type="region of interest" description="Disordered" evidence="1">
    <location>
        <begin position="1"/>
        <end position="21"/>
    </location>
</feature>
<protein>
    <recommendedName>
        <fullName evidence="2">Transposase (putative) gypsy type domain-containing protein</fullName>
    </recommendedName>
</protein>
<reference evidence="3 4" key="1">
    <citation type="journal article" date="2018" name="Front. Plant Sci.">
        <title>Red Clover (Trifolium pratense) and Zigzag Clover (T. medium) - A Picture of Genomic Similarities and Differences.</title>
        <authorList>
            <person name="Dluhosova J."/>
            <person name="Istvanek J."/>
            <person name="Nedelnik J."/>
            <person name="Repkova J."/>
        </authorList>
    </citation>
    <scope>NUCLEOTIDE SEQUENCE [LARGE SCALE GENOMIC DNA]</scope>
    <source>
        <strain evidence="4">cv. 10/8</strain>
        <tissue evidence="3">Leaf</tissue>
    </source>
</reference>
<evidence type="ECO:0000313" key="4">
    <source>
        <dbReference type="Proteomes" id="UP000265520"/>
    </source>
</evidence>
<dbReference type="AlphaFoldDB" id="A0A392PTT2"/>
<sequence>MAEELPQPSTSNPRHDYSWNADEPMNTVSVYAERWDDIPEDMFTDISTSEDWEIRIPGSSRRICIAWGWGTIPMYEIAFQQLGYRMSFTDLETAVFGHLRVSPSQLHPNSLAFLRAFEVTAGYLGIVPTLKLFFHAFGLQRSCPKGEMAKGKVPKGVEACKYDWVSFKQRKCLFKMFEESVCGFKEKYYGVRPI</sequence>
<evidence type="ECO:0000259" key="2">
    <source>
        <dbReference type="Pfam" id="PF04195"/>
    </source>
</evidence>
<dbReference type="EMBL" id="LXQA010096765">
    <property type="protein sequence ID" value="MCI15501.1"/>
    <property type="molecule type" value="Genomic_DNA"/>
</dbReference>
<comment type="caution">
    <text evidence="3">The sequence shown here is derived from an EMBL/GenBank/DDBJ whole genome shotgun (WGS) entry which is preliminary data.</text>
</comment>
<name>A0A392PTT2_9FABA</name>
<proteinExistence type="predicted"/>
<feature type="non-terminal residue" evidence="3">
    <location>
        <position position="194"/>
    </location>
</feature>
<dbReference type="Pfam" id="PF04195">
    <property type="entry name" value="Transposase_28"/>
    <property type="match status" value="1"/>
</dbReference>
<dbReference type="PANTHER" id="PTHR31099:SF49">
    <property type="entry name" value="MYOSIN HEAVY CHAIN-LIKE PROTEIN"/>
    <property type="match status" value="1"/>
</dbReference>
<feature type="domain" description="Transposase (putative) gypsy type" evidence="2">
    <location>
        <begin position="78"/>
        <end position="140"/>
    </location>
</feature>
<evidence type="ECO:0000313" key="3">
    <source>
        <dbReference type="EMBL" id="MCI15501.1"/>
    </source>
</evidence>
<accession>A0A392PTT2</accession>
<dbReference type="Proteomes" id="UP000265520">
    <property type="component" value="Unassembled WGS sequence"/>
</dbReference>
<dbReference type="InterPro" id="IPR007321">
    <property type="entry name" value="Transposase_28"/>
</dbReference>
<organism evidence="3 4">
    <name type="scientific">Trifolium medium</name>
    <dbReference type="NCBI Taxonomy" id="97028"/>
    <lineage>
        <taxon>Eukaryota</taxon>
        <taxon>Viridiplantae</taxon>
        <taxon>Streptophyta</taxon>
        <taxon>Embryophyta</taxon>
        <taxon>Tracheophyta</taxon>
        <taxon>Spermatophyta</taxon>
        <taxon>Magnoliopsida</taxon>
        <taxon>eudicotyledons</taxon>
        <taxon>Gunneridae</taxon>
        <taxon>Pentapetalae</taxon>
        <taxon>rosids</taxon>
        <taxon>fabids</taxon>
        <taxon>Fabales</taxon>
        <taxon>Fabaceae</taxon>
        <taxon>Papilionoideae</taxon>
        <taxon>50 kb inversion clade</taxon>
        <taxon>NPAAA clade</taxon>
        <taxon>Hologalegina</taxon>
        <taxon>IRL clade</taxon>
        <taxon>Trifolieae</taxon>
        <taxon>Trifolium</taxon>
    </lineage>
</organism>
<evidence type="ECO:0000256" key="1">
    <source>
        <dbReference type="SAM" id="MobiDB-lite"/>
    </source>
</evidence>
<keyword evidence="4" id="KW-1185">Reference proteome</keyword>
<dbReference type="PANTHER" id="PTHR31099">
    <property type="entry name" value="OS06G0165300 PROTEIN"/>
    <property type="match status" value="1"/>
</dbReference>